<name>A0AC34FZP6_9BILA</name>
<organism evidence="1 2">
    <name type="scientific">Panagrolaimus sp. ES5</name>
    <dbReference type="NCBI Taxonomy" id="591445"/>
    <lineage>
        <taxon>Eukaryota</taxon>
        <taxon>Metazoa</taxon>
        <taxon>Ecdysozoa</taxon>
        <taxon>Nematoda</taxon>
        <taxon>Chromadorea</taxon>
        <taxon>Rhabditida</taxon>
        <taxon>Tylenchina</taxon>
        <taxon>Panagrolaimomorpha</taxon>
        <taxon>Panagrolaimoidea</taxon>
        <taxon>Panagrolaimidae</taxon>
        <taxon>Panagrolaimus</taxon>
    </lineage>
</organism>
<dbReference type="Proteomes" id="UP000887579">
    <property type="component" value="Unplaced"/>
</dbReference>
<protein>
    <submittedName>
        <fullName evidence="2">Major sperm protein</fullName>
    </submittedName>
</protein>
<dbReference type="WBParaSite" id="ES5_v2.g22882.t1">
    <property type="protein sequence ID" value="ES5_v2.g22882.t1"/>
    <property type="gene ID" value="ES5_v2.g22882"/>
</dbReference>
<accession>A0AC34FZP6</accession>
<sequence>MASAAASGGGGGRKLNENKPGEPAFQMKVENNENSVLTFRAPQGGFPISTNPNDQKGSVTLELKITNTTKQRQTYKVKCTNNEIFRVRPPIGFIKPDETIVLKVSFLATSKVQPENNKHFFAIYHFKTDENTPARQLWTLNVKPEGVKRILAAFENPDGTLIGAAADTQHTAELNTNTK</sequence>
<evidence type="ECO:0000313" key="2">
    <source>
        <dbReference type="WBParaSite" id="ES5_v2.g22882.t1"/>
    </source>
</evidence>
<reference evidence="2" key="1">
    <citation type="submission" date="2022-11" db="UniProtKB">
        <authorList>
            <consortium name="WormBaseParasite"/>
        </authorList>
    </citation>
    <scope>IDENTIFICATION</scope>
</reference>
<evidence type="ECO:0000313" key="1">
    <source>
        <dbReference type="Proteomes" id="UP000887579"/>
    </source>
</evidence>
<proteinExistence type="predicted"/>